<feature type="compositionally biased region" description="Polar residues" evidence="1">
    <location>
        <begin position="50"/>
        <end position="60"/>
    </location>
</feature>
<keyword evidence="3" id="KW-1185">Reference proteome</keyword>
<proteinExistence type="predicted"/>
<protein>
    <submittedName>
        <fullName evidence="2">Uncharacterized protein</fullName>
    </submittedName>
</protein>
<feature type="region of interest" description="Disordered" evidence="1">
    <location>
        <begin position="50"/>
        <end position="111"/>
    </location>
</feature>
<evidence type="ECO:0000256" key="1">
    <source>
        <dbReference type="SAM" id="MobiDB-lite"/>
    </source>
</evidence>
<sequence>VIFTNGREKQSDTLKSRSQSLNLVHSTSDCTKSSLNSTSTVRFIEQKNDLNPISNRSNGTHAYDRQRSFYDRISTAPVSRSRDSRTSKSKLSSPKAVSPYGLPTHRTQRKSFNINRSLHNTLYSMGQNYTQPTCFPVTHHQSQQHEQHFVPCNQFTYYTPYGCYYPPNIQSFSQHQASLPTWQRL</sequence>
<evidence type="ECO:0000313" key="3">
    <source>
        <dbReference type="Proteomes" id="UP000699462"/>
    </source>
</evidence>
<reference evidence="2 3" key="1">
    <citation type="submission" date="2019-07" db="EMBL/GenBank/DDBJ databases">
        <title>Annotation for the trematode Paragonimus westermani.</title>
        <authorList>
            <person name="Choi Y.-J."/>
        </authorList>
    </citation>
    <scope>NUCLEOTIDE SEQUENCE [LARGE SCALE GENOMIC DNA]</scope>
    <source>
        <strain evidence="2">180907_Pwestermani</strain>
    </source>
</reference>
<evidence type="ECO:0000313" key="2">
    <source>
        <dbReference type="EMBL" id="KAF8562950.1"/>
    </source>
</evidence>
<dbReference type="Proteomes" id="UP000699462">
    <property type="component" value="Unassembled WGS sequence"/>
</dbReference>
<name>A0A8T0D533_9TREM</name>
<dbReference type="AlphaFoldDB" id="A0A8T0D533"/>
<organism evidence="2 3">
    <name type="scientific">Paragonimus westermani</name>
    <dbReference type="NCBI Taxonomy" id="34504"/>
    <lineage>
        <taxon>Eukaryota</taxon>
        <taxon>Metazoa</taxon>
        <taxon>Spiralia</taxon>
        <taxon>Lophotrochozoa</taxon>
        <taxon>Platyhelminthes</taxon>
        <taxon>Trematoda</taxon>
        <taxon>Digenea</taxon>
        <taxon>Plagiorchiida</taxon>
        <taxon>Troglotremata</taxon>
        <taxon>Troglotrematidae</taxon>
        <taxon>Paragonimus</taxon>
    </lineage>
</organism>
<accession>A0A8T0D533</accession>
<dbReference type="EMBL" id="JTDF01015582">
    <property type="protein sequence ID" value="KAF8562950.1"/>
    <property type="molecule type" value="Genomic_DNA"/>
</dbReference>
<feature type="non-terminal residue" evidence="2">
    <location>
        <position position="185"/>
    </location>
</feature>
<comment type="caution">
    <text evidence="2">The sequence shown here is derived from an EMBL/GenBank/DDBJ whole genome shotgun (WGS) entry which is preliminary data.</text>
</comment>
<gene>
    <name evidence="2" type="ORF">P879_11505</name>
</gene>